<dbReference type="InterPro" id="IPR022882">
    <property type="entry name" value="tRNA_adenine-N6_MeTrfase"/>
</dbReference>
<reference evidence="8" key="2">
    <citation type="submission" date="2021-09" db="EMBL/GenBank/DDBJ databases">
        <authorList>
            <person name="Gilroy R."/>
        </authorList>
    </citation>
    <scope>NUCLEOTIDE SEQUENCE</scope>
    <source>
        <strain evidence="8">CHK121-7720</strain>
    </source>
</reference>
<dbReference type="SUPFAM" id="SSF53335">
    <property type="entry name" value="S-adenosyl-L-methionine-dependent methyltransferases"/>
    <property type="match status" value="1"/>
</dbReference>
<dbReference type="PRINTS" id="PR00507">
    <property type="entry name" value="N12N6MTFRASE"/>
</dbReference>
<keyword evidence="1 6" id="KW-0963">Cytoplasm</keyword>
<comment type="caution">
    <text evidence="8">The sequence shown here is derived from an EMBL/GenBank/DDBJ whole genome shotgun (WGS) entry which is preliminary data.</text>
</comment>
<comment type="catalytic activity">
    <reaction evidence="6">
        <text>adenosine(37) in tRNA1(Val) + S-adenosyl-L-methionine = N(6)-methyladenosine(37) in tRNA1(Val) + S-adenosyl-L-homocysteine + H(+)</text>
        <dbReference type="Rhea" id="RHEA:43160"/>
        <dbReference type="Rhea" id="RHEA-COMP:10369"/>
        <dbReference type="Rhea" id="RHEA-COMP:10370"/>
        <dbReference type="ChEBI" id="CHEBI:15378"/>
        <dbReference type="ChEBI" id="CHEBI:57856"/>
        <dbReference type="ChEBI" id="CHEBI:59789"/>
        <dbReference type="ChEBI" id="CHEBI:74411"/>
        <dbReference type="ChEBI" id="CHEBI:74449"/>
        <dbReference type="EC" id="2.1.1.223"/>
    </reaction>
</comment>
<evidence type="ECO:0000256" key="5">
    <source>
        <dbReference type="ARBA" id="ARBA00022694"/>
    </source>
</evidence>
<comment type="subcellular location">
    <subcellularLocation>
        <location evidence="6">Cytoplasm</location>
    </subcellularLocation>
</comment>
<dbReference type="InterPro" id="IPR007848">
    <property type="entry name" value="Small_mtfrase_dom"/>
</dbReference>
<name>A0A921SVN6_9BACT</name>
<dbReference type="InterPro" id="IPR029063">
    <property type="entry name" value="SAM-dependent_MTases_sf"/>
</dbReference>
<evidence type="ECO:0000256" key="2">
    <source>
        <dbReference type="ARBA" id="ARBA00022603"/>
    </source>
</evidence>
<organism evidence="8 9">
    <name type="scientific">Barnesiella viscericola</name>
    <dbReference type="NCBI Taxonomy" id="397865"/>
    <lineage>
        <taxon>Bacteria</taxon>
        <taxon>Pseudomonadati</taxon>
        <taxon>Bacteroidota</taxon>
        <taxon>Bacteroidia</taxon>
        <taxon>Bacteroidales</taxon>
        <taxon>Barnesiellaceae</taxon>
        <taxon>Barnesiella</taxon>
    </lineage>
</organism>
<evidence type="ECO:0000256" key="3">
    <source>
        <dbReference type="ARBA" id="ARBA00022679"/>
    </source>
</evidence>
<feature type="domain" description="Methyltransferase small" evidence="7">
    <location>
        <begin position="38"/>
        <end position="168"/>
    </location>
</feature>
<keyword evidence="3 6" id="KW-0808">Transferase</keyword>
<dbReference type="PANTHER" id="PTHR47739:SF1">
    <property type="entry name" value="TRNA1(VAL) (ADENINE(37)-N6)-METHYLTRANSFERASE"/>
    <property type="match status" value="1"/>
</dbReference>
<dbReference type="GO" id="GO:0032259">
    <property type="term" value="P:methylation"/>
    <property type="evidence" value="ECO:0007669"/>
    <property type="project" value="UniProtKB-KW"/>
</dbReference>
<dbReference type="PROSITE" id="PS00092">
    <property type="entry name" value="N6_MTASE"/>
    <property type="match status" value="1"/>
</dbReference>
<dbReference type="InterPro" id="IPR002052">
    <property type="entry name" value="DNA_methylase_N6_adenine_CS"/>
</dbReference>
<dbReference type="PANTHER" id="PTHR47739">
    <property type="entry name" value="TRNA1(VAL) (ADENINE(37)-N6)-METHYLTRANSFERASE"/>
    <property type="match status" value="1"/>
</dbReference>
<evidence type="ECO:0000256" key="4">
    <source>
        <dbReference type="ARBA" id="ARBA00022691"/>
    </source>
</evidence>
<proteinExistence type="inferred from homology"/>
<dbReference type="GO" id="GO:0016430">
    <property type="term" value="F:tRNA (adenine-N6)-methyltransferase activity"/>
    <property type="evidence" value="ECO:0007669"/>
    <property type="project" value="UniProtKB-UniRule"/>
</dbReference>
<dbReference type="EC" id="2.1.1.223" evidence="6"/>
<dbReference type="GO" id="GO:0008033">
    <property type="term" value="P:tRNA processing"/>
    <property type="evidence" value="ECO:0007669"/>
    <property type="project" value="UniProtKB-UniRule"/>
</dbReference>
<dbReference type="Pfam" id="PF05175">
    <property type="entry name" value="MTS"/>
    <property type="match status" value="1"/>
</dbReference>
<dbReference type="HAMAP" id="MF_01872">
    <property type="entry name" value="tRNA_methyltr_YfiC"/>
    <property type="match status" value="1"/>
</dbReference>
<dbReference type="InterPro" id="IPR050210">
    <property type="entry name" value="tRNA_Adenine-N(6)_MTase"/>
</dbReference>
<protein>
    <recommendedName>
        <fullName evidence="6">tRNA1(Val) (adenine(37)-N6)-methyltransferase</fullName>
        <ecNumber evidence="6">2.1.1.223</ecNumber>
    </recommendedName>
    <alternativeName>
        <fullName evidence="6">tRNA m6A37 methyltransferase</fullName>
    </alternativeName>
</protein>
<dbReference type="Proteomes" id="UP000757103">
    <property type="component" value="Unassembled WGS sequence"/>
</dbReference>
<dbReference type="RefSeq" id="WP_272961412.1">
    <property type="nucleotide sequence ID" value="NZ_CAKMIC010000002.1"/>
</dbReference>
<evidence type="ECO:0000313" key="9">
    <source>
        <dbReference type="Proteomes" id="UP000757103"/>
    </source>
</evidence>
<reference evidence="8" key="1">
    <citation type="journal article" date="2021" name="PeerJ">
        <title>Extensive microbial diversity within the chicken gut microbiome revealed by metagenomics and culture.</title>
        <authorList>
            <person name="Gilroy R."/>
            <person name="Ravi A."/>
            <person name="Getino M."/>
            <person name="Pursley I."/>
            <person name="Horton D.L."/>
            <person name="Alikhan N.F."/>
            <person name="Baker D."/>
            <person name="Gharbi K."/>
            <person name="Hall N."/>
            <person name="Watson M."/>
            <person name="Adriaenssens E.M."/>
            <person name="Foster-Nyarko E."/>
            <person name="Jarju S."/>
            <person name="Secka A."/>
            <person name="Antonio M."/>
            <person name="Oren A."/>
            <person name="Chaudhuri R.R."/>
            <person name="La Ragione R."/>
            <person name="Hildebrand F."/>
            <person name="Pallen M.J."/>
        </authorList>
    </citation>
    <scope>NUCLEOTIDE SEQUENCE</scope>
    <source>
        <strain evidence="8">CHK121-7720</strain>
    </source>
</reference>
<comment type="similarity">
    <text evidence="6">Belongs to the methyltransferase superfamily. tRNA (adenine-N(6)-)-methyltransferase family.</text>
</comment>
<accession>A0A921SVN6</accession>
<evidence type="ECO:0000313" key="8">
    <source>
        <dbReference type="EMBL" id="HJG89843.1"/>
    </source>
</evidence>
<comment type="function">
    <text evidence="6">Specifically methylates the adenine in position 37 of tRNA(1)(Val) (anticodon cmo5UAC).</text>
</comment>
<dbReference type="GO" id="GO:0003676">
    <property type="term" value="F:nucleic acid binding"/>
    <property type="evidence" value="ECO:0007669"/>
    <property type="project" value="InterPro"/>
</dbReference>
<keyword evidence="5 6" id="KW-0819">tRNA processing</keyword>
<keyword evidence="4 6" id="KW-0949">S-adenosyl-L-methionine</keyword>
<evidence type="ECO:0000259" key="7">
    <source>
        <dbReference type="Pfam" id="PF05175"/>
    </source>
</evidence>
<gene>
    <name evidence="8" type="ORF">K8U91_10300</name>
</gene>
<sequence>MANSYFKFKQFTIYQERAAMRVGTDGVLLGVWCRLDGAKRVLDVGTGTGLIAIMAAQRSTARIDAVELDFGAACDAAQNAGLSPWSDRITVYAADFVQSYGPYTRPLYDHILSNPPYFVQSLLPPDRRREHARHTGSLDYEALFEGAAVLLRPGGRLSLIAPADLEEHLAFVALLHGFYPVRYTYVSGIAGRAPKRLLSEWGRERLPLETDALAVERRGEGYTPEYVALTRDFYLKM</sequence>
<evidence type="ECO:0000256" key="1">
    <source>
        <dbReference type="ARBA" id="ARBA00022490"/>
    </source>
</evidence>
<dbReference type="Gene3D" id="3.40.50.150">
    <property type="entry name" value="Vaccinia Virus protein VP39"/>
    <property type="match status" value="1"/>
</dbReference>
<dbReference type="AlphaFoldDB" id="A0A921SVN6"/>
<dbReference type="GO" id="GO:0005737">
    <property type="term" value="C:cytoplasm"/>
    <property type="evidence" value="ECO:0007669"/>
    <property type="project" value="UniProtKB-SubCell"/>
</dbReference>
<dbReference type="EMBL" id="DYUD01000027">
    <property type="protein sequence ID" value="HJG89843.1"/>
    <property type="molecule type" value="Genomic_DNA"/>
</dbReference>
<dbReference type="CDD" id="cd02440">
    <property type="entry name" value="AdoMet_MTases"/>
    <property type="match status" value="1"/>
</dbReference>
<keyword evidence="2 6" id="KW-0489">Methyltransferase</keyword>
<evidence type="ECO:0000256" key="6">
    <source>
        <dbReference type="HAMAP-Rule" id="MF_01872"/>
    </source>
</evidence>